<dbReference type="KEGG" id="mbr:MONBRDRAFT_29039"/>
<evidence type="ECO:0000256" key="8">
    <source>
        <dbReference type="ARBA" id="ARBA00023054"/>
    </source>
</evidence>
<dbReference type="FunFam" id="3.40.50.300:FF:000044">
    <property type="entry name" value="Dynein heavy chain 5, axonemal"/>
    <property type="match status" value="1"/>
</dbReference>
<dbReference type="Pfam" id="PF25007">
    <property type="entry name" value="DYH2-5-8_CC"/>
    <property type="match status" value="1"/>
</dbReference>
<evidence type="ECO:0000256" key="2">
    <source>
        <dbReference type="ARBA" id="ARBA00022490"/>
    </source>
</evidence>
<keyword evidence="10" id="KW-0505">Motor protein</keyword>
<evidence type="ECO:0000256" key="14">
    <source>
        <dbReference type="SAM" id="MobiDB-lite"/>
    </source>
</evidence>
<feature type="region of interest" description="Disordered" evidence="14">
    <location>
        <begin position="48"/>
        <end position="93"/>
    </location>
</feature>
<keyword evidence="11" id="KW-0206">Cytoskeleton</keyword>
<evidence type="ECO:0000313" key="19">
    <source>
        <dbReference type="EMBL" id="EDQ85635.1"/>
    </source>
</evidence>
<evidence type="ECO:0000259" key="18">
    <source>
        <dbReference type="Pfam" id="PF25007"/>
    </source>
</evidence>
<dbReference type="FunFam" id="1.10.287.2620:FF:000003">
    <property type="entry name" value="Dynein, axonemal, heavy chain 5"/>
    <property type="match status" value="1"/>
</dbReference>
<keyword evidence="8 13" id="KW-0175">Coiled coil</keyword>
<feature type="domain" description="Dynein axonemal heavy chain 2/5/8 coiled-coil" evidence="18">
    <location>
        <begin position="1225"/>
        <end position="1320"/>
    </location>
</feature>
<dbReference type="STRING" id="81824.A9V9X8"/>
<dbReference type="InterPro" id="IPR043157">
    <property type="entry name" value="Dynein_AAA1S"/>
</dbReference>
<dbReference type="GO" id="GO:0005874">
    <property type="term" value="C:microtubule"/>
    <property type="evidence" value="ECO:0007669"/>
    <property type="project" value="UniProtKB-KW"/>
</dbReference>
<feature type="compositionally biased region" description="Low complexity" evidence="14">
    <location>
        <begin position="54"/>
        <end position="64"/>
    </location>
</feature>
<evidence type="ECO:0000259" key="15">
    <source>
        <dbReference type="Pfam" id="PF08385"/>
    </source>
</evidence>
<dbReference type="PANTHER" id="PTHR46532">
    <property type="entry name" value="MALE FERTILITY FACTOR KL5"/>
    <property type="match status" value="1"/>
</dbReference>
<evidence type="ECO:0000256" key="1">
    <source>
        <dbReference type="ARBA" id="ARBA00004430"/>
    </source>
</evidence>
<dbReference type="GO" id="GO:0007018">
    <property type="term" value="P:microtubule-based movement"/>
    <property type="evidence" value="ECO:0007669"/>
    <property type="project" value="InterPro"/>
</dbReference>
<feature type="non-terminal residue" evidence="19">
    <location>
        <position position="2153"/>
    </location>
</feature>
<evidence type="ECO:0000256" key="3">
    <source>
        <dbReference type="ARBA" id="ARBA00022701"/>
    </source>
</evidence>
<dbReference type="Pfam" id="PF08385">
    <property type="entry name" value="DHC_N1"/>
    <property type="match status" value="1"/>
</dbReference>
<evidence type="ECO:0000259" key="16">
    <source>
        <dbReference type="Pfam" id="PF08393"/>
    </source>
</evidence>
<feature type="coiled-coil region" evidence="13">
    <location>
        <begin position="627"/>
        <end position="654"/>
    </location>
</feature>
<accession>A9V9X8</accession>
<organism evidence="19 20">
    <name type="scientific">Monosiga brevicollis</name>
    <name type="common">Choanoflagellate</name>
    <dbReference type="NCBI Taxonomy" id="81824"/>
    <lineage>
        <taxon>Eukaryota</taxon>
        <taxon>Choanoflagellata</taxon>
        <taxon>Craspedida</taxon>
        <taxon>Salpingoecidae</taxon>
        <taxon>Monosiga</taxon>
    </lineage>
</organism>
<comment type="subcellular location">
    <subcellularLocation>
        <location evidence="1">Cytoplasm</location>
        <location evidence="1">Cytoskeleton</location>
        <location evidence="1">Cilium axoneme</location>
    </subcellularLocation>
</comment>
<evidence type="ECO:0000256" key="7">
    <source>
        <dbReference type="ARBA" id="ARBA00023017"/>
    </source>
</evidence>
<dbReference type="InterPro" id="IPR013602">
    <property type="entry name" value="Dynein_heavy_linker"/>
</dbReference>
<keyword evidence="6" id="KW-0067">ATP-binding</keyword>
<evidence type="ECO:0000313" key="20">
    <source>
        <dbReference type="Proteomes" id="UP000001357"/>
    </source>
</evidence>
<dbReference type="InterPro" id="IPR042228">
    <property type="entry name" value="Dynein_linker_3"/>
</dbReference>
<dbReference type="Gene3D" id="1.10.287.2620">
    <property type="match status" value="1"/>
</dbReference>
<dbReference type="GeneID" id="5894836"/>
<dbReference type="RefSeq" id="XP_001749584.1">
    <property type="nucleotide sequence ID" value="XM_001749532.1"/>
</dbReference>
<keyword evidence="2" id="KW-0963">Cytoplasm</keyword>
<dbReference type="PANTHER" id="PTHR46532:SF13">
    <property type="entry name" value="CYTOPLASMIC DYNEIN 1 HEAVY CHAIN 1"/>
    <property type="match status" value="1"/>
</dbReference>
<dbReference type="InterPro" id="IPR056759">
    <property type="entry name" value="DYH2-5-8_CC"/>
</dbReference>
<evidence type="ECO:0000259" key="17">
    <source>
        <dbReference type="Pfam" id="PF12774"/>
    </source>
</evidence>
<feature type="domain" description="Dynein heavy chain hydrolytic ATP-binding dynein motor region" evidence="17">
    <location>
        <begin position="1947"/>
        <end position="2153"/>
    </location>
</feature>
<gene>
    <name evidence="19" type="ORF">MONBRDRAFT_29039</name>
</gene>
<dbReference type="Gene3D" id="1.20.140.100">
    <property type="entry name" value="Dynein heavy chain, N-terminal domain 2"/>
    <property type="match status" value="1"/>
</dbReference>
<dbReference type="eggNOG" id="KOG3595">
    <property type="taxonomic scope" value="Eukaryota"/>
</dbReference>
<dbReference type="Gene3D" id="3.20.180.20">
    <property type="entry name" value="Dynein heavy chain, N-terminal domain 2"/>
    <property type="match status" value="1"/>
</dbReference>
<evidence type="ECO:0000256" key="5">
    <source>
        <dbReference type="ARBA" id="ARBA00022741"/>
    </source>
</evidence>
<evidence type="ECO:0000256" key="12">
    <source>
        <dbReference type="ARBA" id="ARBA00023273"/>
    </source>
</evidence>
<evidence type="ECO:0000256" key="10">
    <source>
        <dbReference type="ARBA" id="ARBA00023175"/>
    </source>
</evidence>
<dbReference type="FunFam" id="1.20.58.1120:FF:000004">
    <property type="entry name" value="Dynein axonemal heavy chain 5"/>
    <property type="match status" value="1"/>
</dbReference>
<dbReference type="GO" id="GO:0005524">
    <property type="term" value="F:ATP binding"/>
    <property type="evidence" value="ECO:0007669"/>
    <property type="project" value="UniProtKB-KW"/>
</dbReference>
<keyword evidence="3" id="KW-0493">Microtubule</keyword>
<keyword evidence="12" id="KW-0966">Cell projection</keyword>
<dbReference type="InterPro" id="IPR035699">
    <property type="entry name" value="AAA_6"/>
</dbReference>
<dbReference type="InterPro" id="IPR013594">
    <property type="entry name" value="Dynein_heavy_tail"/>
</dbReference>
<dbReference type="InParanoid" id="A9V9X8"/>
<dbReference type="GO" id="GO:0045505">
    <property type="term" value="F:dynein intermediate chain binding"/>
    <property type="evidence" value="ECO:0007669"/>
    <property type="project" value="InterPro"/>
</dbReference>
<dbReference type="FunFam" id="3.20.180.20:FF:000001">
    <property type="entry name" value="Dynein axonemal heavy chain 5"/>
    <property type="match status" value="1"/>
</dbReference>
<name>A9V9X8_MONBE</name>
<evidence type="ECO:0000256" key="9">
    <source>
        <dbReference type="ARBA" id="ARBA00023069"/>
    </source>
</evidence>
<dbReference type="OMA" id="REWEAYI"/>
<dbReference type="GO" id="GO:0030286">
    <property type="term" value="C:dynein complex"/>
    <property type="evidence" value="ECO:0007669"/>
    <property type="project" value="UniProtKB-KW"/>
</dbReference>
<dbReference type="InterPro" id="IPR026983">
    <property type="entry name" value="DHC"/>
</dbReference>
<dbReference type="InterPro" id="IPR042222">
    <property type="entry name" value="Dynein_2_N"/>
</dbReference>
<dbReference type="Pfam" id="PF08393">
    <property type="entry name" value="DHC_N2"/>
    <property type="match status" value="1"/>
</dbReference>
<keyword evidence="9" id="KW-0969">Cilium</keyword>
<keyword evidence="5" id="KW-0547">Nucleotide-binding</keyword>
<evidence type="ECO:0000256" key="13">
    <source>
        <dbReference type="SAM" id="Coils"/>
    </source>
</evidence>
<dbReference type="Pfam" id="PF12774">
    <property type="entry name" value="AAA_6"/>
    <property type="match status" value="1"/>
</dbReference>
<proteinExistence type="predicted"/>
<reference evidence="19 20" key="1">
    <citation type="journal article" date="2008" name="Nature">
        <title>The genome of the choanoflagellate Monosiga brevicollis and the origin of metazoans.</title>
        <authorList>
            <consortium name="JGI Sequencing"/>
            <person name="King N."/>
            <person name="Westbrook M.J."/>
            <person name="Young S.L."/>
            <person name="Kuo A."/>
            <person name="Abedin M."/>
            <person name="Chapman J."/>
            <person name="Fairclough S."/>
            <person name="Hellsten U."/>
            <person name="Isogai Y."/>
            <person name="Letunic I."/>
            <person name="Marr M."/>
            <person name="Pincus D."/>
            <person name="Putnam N."/>
            <person name="Rokas A."/>
            <person name="Wright K.J."/>
            <person name="Zuzow R."/>
            <person name="Dirks W."/>
            <person name="Good M."/>
            <person name="Goodstein D."/>
            <person name="Lemons D."/>
            <person name="Li W."/>
            <person name="Lyons J.B."/>
            <person name="Morris A."/>
            <person name="Nichols S."/>
            <person name="Richter D.J."/>
            <person name="Salamov A."/>
            <person name="Bork P."/>
            <person name="Lim W.A."/>
            <person name="Manning G."/>
            <person name="Miller W.T."/>
            <person name="McGinnis W."/>
            <person name="Shapiro H."/>
            <person name="Tjian R."/>
            <person name="Grigoriev I.V."/>
            <person name="Rokhsar D."/>
        </authorList>
    </citation>
    <scope>NUCLEOTIDE SEQUENCE [LARGE SCALE GENOMIC DNA]</scope>
    <source>
        <strain evidence="20">MX1 / ATCC 50154</strain>
    </source>
</reference>
<dbReference type="GO" id="GO:0005930">
    <property type="term" value="C:axoneme"/>
    <property type="evidence" value="ECO:0007669"/>
    <property type="project" value="UniProtKB-SubCell"/>
</dbReference>
<protein>
    <recommendedName>
        <fullName evidence="21">Dynein heavy chain</fullName>
    </recommendedName>
</protein>
<keyword evidence="20" id="KW-1185">Reference proteome</keyword>
<dbReference type="SUPFAM" id="SSF52540">
    <property type="entry name" value="P-loop containing nucleoside triphosphate hydrolases"/>
    <property type="match status" value="1"/>
</dbReference>
<evidence type="ECO:0008006" key="21">
    <source>
        <dbReference type="Google" id="ProtNLM"/>
    </source>
</evidence>
<sequence length="2153" mass="244100">MATPASDEYVEVAGDVPADGEYVEVAAEPDSPTVDGGYVNVDASMAAEAEEATHAASTEEQTATDVDTEADAEGRTLPQPPASLPKVRGRRQGVQVQKFTRRPNKAVTTERVQRTTTKKETAAESFKAAKEARANALARLDNRHKFVLGRVADLVGLSAQEAEEHLLEGGVSALNSFDAFFEADGSKQLVFYYQDIESRSKGESSKRLALVDPHTTKLTNMCVYAVRTTPRAITTSNMANEINFGSFSAAANDGSLLSGLRAVVADVLEPYIHHNENWGKLHEDDSQRDEFFDALQRFTASLSEADTAVRHQVHLAPYQAPEGATPLHLESVKTPAQMTALSEDQKAVEQLEDLLQKWCTQLAHAIAESEQMRREADDVGPRAELEHWKSQMAKFNGILDQIKAPSCQKVIAILVQAKSRVIPEWRRLDARITESANEAKDNVKYLYALDRTCGALYKSNPVTMLESVPNLMGVIGMIQSVSTYYNTSERVTALCVKITNQMITACKEYVYEHESRLWKQDPKALCARLADCRALNAHYQTCFAKEKQKLAANPDRRQFEFSEMSVFGKFDTFSKRTEKIEEVLRLKQTWSVLDASRIDGIDTLAVSARALFKNFESKPYDPLNTRKRDFDTDHEQLKNDLADLLARLQDFLDDKFLTIPSVMRALDLLAQFDLIKGVGLVLTDKYEVVLRQFGRELEEVRKIYQAEKEEPAIGRNLPPLGGRIVWARQLFGRIEGPMTAFQEACPDVLKSAEAKKIIKTYNKLGHVLMEFEMLYHRGWWRAVDACQSGLNASLLVRRPLSNQDEVAFSLRETGDLVVNIDPQIMQLIRETKIMQKLKLEIPESAKLLCLQEDRLRKHEVELQQLVREYTDVMAQIPDKLVVIIQPIRALVDAVIEPGLTKLSWMSPNLETYLQACYTAMGEFEKTLKAIQDLVQVRINAVLKDMRNTSLAALPSDEPWLPEELVHKTHRLCQAGAEHLELQSSLVELAVRELLDLLNKHIPAAIRDGDHMKIALQELYEGFMQSCVDSVVRCVRYNLDQLRRKLSNRSADRDKPACFYVHIELDIPKIVIRPELPAVQEAVKEAADLMVNVGKKVAAWGQERDQEGLESIYAQVAEHKEVIKHVQSLSTIVSSTKSEVDGCLEPLHRFSALWTEDKAEKTAAFLETKPDLYAFEQEVRRYEDIERDVLGLPGVFAAGALQLRSDSFQHSLVAETKAWKQAFGKGLNSKALDDMNEVFAFCDELQKQLSRPIKDLEDVRVAMNGLKDLREHQIRIDNMLAPIEQSYGILNKYEVVVPRAETERLDTLNFEWQKVLGLSKQIQDHLITIQPQFKDDLIGAVQKFQVDQSTFVEEYNVAGPGVEGITPEEASDRLAIFQMRFDELWRRFVTYSGGEELFGLQQTDYPELQRIKKELGLLSKLYSLYNDVIKTVNGYYDILWRDVDVDKINAELLDFGNRCRKLPKALKEWQAFEDLRKTIDDFAESCPLLESMSNPAMLPRHWARITDLTGVEFDVDNENFLLRNIMEADLLKTKEDIEDICIAAIKEQDIEAKLKQVINEWSSREVTFNTFKARGELLINAADISELNTLMEDSLMILTSLNSNRYNAPFKTDIQKWVSNLSETTDIVEKWLIVQNLWVYLEAVFVGGDIAKQLPKEAKRFSNIDKSWQKIMQRAHENPNLVQCCTSDETMSTMLQHMLEQLELCQKSLVGYLEKKRLLFPRFFFVSDTVLLEILGQASDSHTIQAHLLNVFDNIKTVTFNEKSYDQILAYSSREGESVVMQNPVMASGPVELWLGSLLAEQRNSLNAVIADASVQALDPNFKLIEFENSYPAQVGILGLQLLWTRDAEVALANARTDKKIMSQMDDKFADLLSQLIDATLQELTKVDRTKFETLVTLHVHQRDIFHDLVQMHIKSPQDFEWTKQARFYFLEEEKHLVVHITDVIFKYCLEFIGCVDRLCVTPLTDRCYITLAQALNLSMGGAPAGPAGTGKTETVKDMGRCLGKFVVVFNCSDQMDFRGLGRIYKGLAQSGAWGCFDEFNRIELPVLSVAAQQIAIVLGAKKERRPNFIFMDGDDVTLDPEFGLFLTMNPGYAGRQELPENLKIQFRSVAMMKPDRQIIIRVKLASCGFQNNVVLARKFYTLYYLCEQQLSQQ</sequence>
<dbReference type="Gene3D" id="1.10.8.710">
    <property type="match status" value="1"/>
</dbReference>
<dbReference type="EMBL" id="CH991572">
    <property type="protein sequence ID" value="EDQ85635.1"/>
    <property type="molecule type" value="Genomic_DNA"/>
</dbReference>
<evidence type="ECO:0000256" key="6">
    <source>
        <dbReference type="ARBA" id="ARBA00022840"/>
    </source>
</evidence>
<feature type="domain" description="Dynein heavy chain linker" evidence="16">
    <location>
        <begin position="1407"/>
        <end position="1811"/>
    </location>
</feature>
<dbReference type="GO" id="GO:0051959">
    <property type="term" value="F:dynein light intermediate chain binding"/>
    <property type="evidence" value="ECO:0007669"/>
    <property type="project" value="InterPro"/>
</dbReference>
<feature type="domain" description="Dynein heavy chain tail" evidence="15">
    <location>
        <begin position="348"/>
        <end position="912"/>
    </location>
</feature>
<dbReference type="InterPro" id="IPR027417">
    <property type="entry name" value="P-loop_NTPase"/>
</dbReference>
<evidence type="ECO:0000256" key="4">
    <source>
        <dbReference type="ARBA" id="ARBA00022737"/>
    </source>
</evidence>
<evidence type="ECO:0000256" key="11">
    <source>
        <dbReference type="ARBA" id="ARBA00023212"/>
    </source>
</evidence>
<dbReference type="Gene3D" id="3.40.50.300">
    <property type="entry name" value="P-loop containing nucleotide triphosphate hydrolases"/>
    <property type="match status" value="1"/>
</dbReference>
<dbReference type="Gene3D" id="1.20.58.1120">
    <property type="match status" value="1"/>
</dbReference>
<dbReference type="FunFam" id="1.20.140.100:FF:000003">
    <property type="entry name" value="Dynein, axonemal, heavy chain 5"/>
    <property type="match status" value="1"/>
</dbReference>
<keyword evidence="4" id="KW-0677">Repeat</keyword>
<dbReference type="Proteomes" id="UP000001357">
    <property type="component" value="Unassembled WGS sequence"/>
</dbReference>
<keyword evidence="7" id="KW-0243">Dynein</keyword>